<evidence type="ECO:0000313" key="2">
    <source>
        <dbReference type="Proteomes" id="UP001143910"/>
    </source>
</evidence>
<gene>
    <name evidence="1" type="ORF">NQ176_g3512</name>
</gene>
<name>A0ACC1NJL6_9HYPO</name>
<proteinExistence type="predicted"/>
<accession>A0ACC1NJL6</accession>
<organism evidence="1 2">
    <name type="scientific">Zarea fungicola</name>
    <dbReference type="NCBI Taxonomy" id="93591"/>
    <lineage>
        <taxon>Eukaryota</taxon>
        <taxon>Fungi</taxon>
        <taxon>Dikarya</taxon>
        <taxon>Ascomycota</taxon>
        <taxon>Pezizomycotina</taxon>
        <taxon>Sordariomycetes</taxon>
        <taxon>Hypocreomycetidae</taxon>
        <taxon>Hypocreales</taxon>
        <taxon>Cordycipitaceae</taxon>
        <taxon>Zarea</taxon>
    </lineage>
</organism>
<evidence type="ECO:0000313" key="1">
    <source>
        <dbReference type="EMBL" id="KAJ2978998.1"/>
    </source>
</evidence>
<dbReference type="EMBL" id="JANJQO010000324">
    <property type="protein sequence ID" value="KAJ2978998.1"/>
    <property type="molecule type" value="Genomic_DNA"/>
</dbReference>
<protein>
    <submittedName>
        <fullName evidence="1">Uncharacterized protein</fullName>
    </submittedName>
</protein>
<comment type="caution">
    <text evidence="1">The sequence shown here is derived from an EMBL/GenBank/DDBJ whole genome shotgun (WGS) entry which is preliminary data.</text>
</comment>
<keyword evidence="2" id="KW-1185">Reference proteome</keyword>
<dbReference type="Proteomes" id="UP001143910">
    <property type="component" value="Unassembled WGS sequence"/>
</dbReference>
<reference evidence="1" key="1">
    <citation type="submission" date="2022-08" db="EMBL/GenBank/DDBJ databases">
        <title>Genome Sequence of Lecanicillium fungicola.</title>
        <authorList>
            <person name="Buettner E."/>
        </authorList>
    </citation>
    <scope>NUCLEOTIDE SEQUENCE</scope>
    <source>
        <strain evidence="1">Babe33</strain>
    </source>
</reference>
<sequence>MNFAGRAFSAPETSVLASDVASVPDITAPSGLQGPFVALMVNPDAPPPPDSSRPEFIHWIQADLTADVSGRLSSSSAPFRAYQAPAPIQRGSPLHFIVLVFQQSAPGFSVPSAFARYSSGNPTGFNTSQFALQGGLELAAANYVNGLSRVEVKSSSHTDLSADTSMQLKRLSTVATVSE</sequence>